<evidence type="ECO:0000256" key="1">
    <source>
        <dbReference type="ARBA" id="ARBA00004141"/>
    </source>
</evidence>
<dbReference type="NCBIfam" id="TIGR01297">
    <property type="entry name" value="CDF"/>
    <property type="match status" value="1"/>
</dbReference>
<feature type="transmembrane region" description="Helical" evidence="8">
    <location>
        <begin position="147"/>
        <end position="169"/>
    </location>
</feature>
<dbReference type="Gene3D" id="3.30.70.1350">
    <property type="entry name" value="Cation efflux protein, cytoplasmic domain"/>
    <property type="match status" value="1"/>
</dbReference>
<dbReference type="Pfam" id="PF16916">
    <property type="entry name" value="ZT_dimer"/>
    <property type="match status" value="1"/>
</dbReference>
<proteinExistence type="inferred from homology"/>
<keyword evidence="3" id="KW-0813">Transport</keyword>
<evidence type="ECO:0000313" key="11">
    <source>
        <dbReference type="EMBL" id="PPK85336.1"/>
    </source>
</evidence>
<dbReference type="OrthoDB" id="9809646at2"/>
<feature type="transmembrane region" description="Helical" evidence="8">
    <location>
        <begin position="116"/>
        <end position="135"/>
    </location>
</feature>
<evidence type="ECO:0000259" key="9">
    <source>
        <dbReference type="Pfam" id="PF01545"/>
    </source>
</evidence>
<sequence>MAHDHHHHSDRNTVGLAFFLNLGFTIIEIVGGFWTGSIAILSDALHDLGDSFSLGLAWYFQGLARKERTADFTFGYKRFNTLGALITGVILVAGSVLILARAIPALWNPSEPNAGGMIWLAVLGVAVNGAAVFRLRQGGDSLNERVITWHLLEDVLGWVAVLIGSVLMYYFDLPWIDPALSIGIAIYILYGVVQQLWRAGRIIVQAAPEGLDYAALKRDINQVEGVRNAHHLHLWTLDGEYHLASVHLVVDGAREMDSLAEVKDRVRKLLQDAGVAHATLELETEGERQAHGKLPI</sequence>
<keyword evidence="12" id="KW-1185">Reference proteome</keyword>
<dbReference type="GO" id="GO:0006882">
    <property type="term" value="P:intracellular zinc ion homeostasis"/>
    <property type="evidence" value="ECO:0007669"/>
    <property type="project" value="TreeGrafter"/>
</dbReference>
<dbReference type="AlphaFoldDB" id="A0A2S6I2C7"/>
<comment type="similarity">
    <text evidence="2">Belongs to the cation diffusion facilitator (CDF) transporter (TC 2.A.4) family. SLC30A subfamily.</text>
</comment>
<dbReference type="EMBL" id="PTJC01000006">
    <property type="protein sequence ID" value="PPK85336.1"/>
    <property type="molecule type" value="Genomic_DNA"/>
</dbReference>
<evidence type="ECO:0000256" key="7">
    <source>
        <dbReference type="ARBA" id="ARBA00023136"/>
    </source>
</evidence>
<evidence type="ECO:0000259" key="10">
    <source>
        <dbReference type="Pfam" id="PF16916"/>
    </source>
</evidence>
<feature type="domain" description="Cation efflux protein transmembrane" evidence="9">
    <location>
        <begin position="16"/>
        <end position="203"/>
    </location>
</feature>
<dbReference type="PANTHER" id="PTHR45820:SF4">
    <property type="entry name" value="ZINC TRANSPORTER 63C, ISOFORM F"/>
    <property type="match status" value="1"/>
</dbReference>
<organism evidence="11 12">
    <name type="scientific">Neolewinella xylanilytica</name>
    <dbReference type="NCBI Taxonomy" id="1514080"/>
    <lineage>
        <taxon>Bacteria</taxon>
        <taxon>Pseudomonadati</taxon>
        <taxon>Bacteroidota</taxon>
        <taxon>Saprospiria</taxon>
        <taxon>Saprospirales</taxon>
        <taxon>Lewinellaceae</taxon>
        <taxon>Neolewinella</taxon>
    </lineage>
</organism>
<comment type="subcellular location">
    <subcellularLocation>
        <location evidence="1">Membrane</location>
        <topology evidence="1">Multi-pass membrane protein</topology>
    </subcellularLocation>
</comment>
<dbReference type="InterPro" id="IPR002524">
    <property type="entry name" value="Cation_efflux"/>
</dbReference>
<feature type="transmembrane region" description="Helical" evidence="8">
    <location>
        <begin position="81"/>
        <end position="104"/>
    </location>
</feature>
<dbReference type="Pfam" id="PF01545">
    <property type="entry name" value="Cation_efflux"/>
    <property type="match status" value="1"/>
</dbReference>
<dbReference type="GO" id="GO:0016020">
    <property type="term" value="C:membrane"/>
    <property type="evidence" value="ECO:0007669"/>
    <property type="project" value="UniProtKB-SubCell"/>
</dbReference>
<evidence type="ECO:0000313" key="12">
    <source>
        <dbReference type="Proteomes" id="UP000237662"/>
    </source>
</evidence>
<protein>
    <submittedName>
        <fullName evidence="11">Cobalt-zinc-cadmium efflux system protein</fullName>
    </submittedName>
</protein>
<feature type="transmembrane region" description="Helical" evidence="8">
    <location>
        <begin position="175"/>
        <end position="193"/>
    </location>
</feature>
<dbReference type="InterPro" id="IPR058533">
    <property type="entry name" value="Cation_efflux_TM"/>
</dbReference>
<dbReference type="PANTHER" id="PTHR45820">
    <property type="entry name" value="FI23527P1"/>
    <property type="match status" value="1"/>
</dbReference>
<feature type="domain" description="Cation efflux protein cytoplasmic" evidence="10">
    <location>
        <begin position="208"/>
        <end position="272"/>
    </location>
</feature>
<feature type="transmembrane region" description="Helical" evidence="8">
    <location>
        <begin position="12"/>
        <end position="34"/>
    </location>
</feature>
<evidence type="ECO:0000256" key="3">
    <source>
        <dbReference type="ARBA" id="ARBA00022448"/>
    </source>
</evidence>
<comment type="caution">
    <text evidence="11">The sequence shown here is derived from an EMBL/GenBank/DDBJ whole genome shotgun (WGS) entry which is preliminary data.</text>
</comment>
<dbReference type="Gene3D" id="1.20.1510.10">
    <property type="entry name" value="Cation efflux protein transmembrane domain"/>
    <property type="match status" value="1"/>
</dbReference>
<keyword evidence="5" id="KW-0862">Zinc</keyword>
<dbReference type="InterPro" id="IPR027469">
    <property type="entry name" value="Cation_efflux_TMD_sf"/>
</dbReference>
<dbReference type="SUPFAM" id="SSF161111">
    <property type="entry name" value="Cation efflux protein transmembrane domain-like"/>
    <property type="match status" value="1"/>
</dbReference>
<evidence type="ECO:0000256" key="6">
    <source>
        <dbReference type="ARBA" id="ARBA00022989"/>
    </source>
</evidence>
<dbReference type="InterPro" id="IPR036837">
    <property type="entry name" value="Cation_efflux_CTD_sf"/>
</dbReference>
<accession>A0A2S6I2C7</accession>
<dbReference type="GO" id="GO:0005385">
    <property type="term" value="F:zinc ion transmembrane transporter activity"/>
    <property type="evidence" value="ECO:0007669"/>
    <property type="project" value="TreeGrafter"/>
</dbReference>
<evidence type="ECO:0000256" key="2">
    <source>
        <dbReference type="ARBA" id="ARBA00008873"/>
    </source>
</evidence>
<keyword evidence="7 8" id="KW-0472">Membrane</keyword>
<dbReference type="SUPFAM" id="SSF160240">
    <property type="entry name" value="Cation efflux protein cytoplasmic domain-like"/>
    <property type="match status" value="1"/>
</dbReference>
<keyword evidence="4 8" id="KW-0812">Transmembrane</keyword>
<evidence type="ECO:0000256" key="4">
    <source>
        <dbReference type="ARBA" id="ARBA00022692"/>
    </source>
</evidence>
<dbReference type="RefSeq" id="WP_104419840.1">
    <property type="nucleotide sequence ID" value="NZ_PTJC01000006.1"/>
</dbReference>
<evidence type="ECO:0000256" key="5">
    <source>
        <dbReference type="ARBA" id="ARBA00022833"/>
    </source>
</evidence>
<keyword evidence="6 8" id="KW-1133">Transmembrane helix</keyword>
<dbReference type="InterPro" id="IPR027470">
    <property type="entry name" value="Cation_efflux_CTD"/>
</dbReference>
<name>A0A2S6I2C7_9BACT</name>
<reference evidence="11 12" key="1">
    <citation type="submission" date="2018-02" db="EMBL/GenBank/DDBJ databases">
        <title>Genomic Encyclopedia of Archaeal and Bacterial Type Strains, Phase II (KMG-II): from individual species to whole genera.</title>
        <authorList>
            <person name="Goeker M."/>
        </authorList>
    </citation>
    <scope>NUCLEOTIDE SEQUENCE [LARGE SCALE GENOMIC DNA]</scope>
    <source>
        <strain evidence="11 12">DSM 29526</strain>
    </source>
</reference>
<dbReference type="Proteomes" id="UP000237662">
    <property type="component" value="Unassembled WGS sequence"/>
</dbReference>
<gene>
    <name evidence="11" type="ORF">CLV84_2231</name>
</gene>
<evidence type="ECO:0000256" key="8">
    <source>
        <dbReference type="SAM" id="Phobius"/>
    </source>
</evidence>